<dbReference type="Gene3D" id="3.40.50.150">
    <property type="entry name" value="Vaccinia Virus protein VP39"/>
    <property type="match status" value="1"/>
</dbReference>
<protein>
    <recommendedName>
        <fullName evidence="5">DNA methylase N-4/N-6 domain-containing protein</fullName>
    </recommendedName>
</protein>
<organism evidence="6 7">
    <name type="scientific">Candidatus Kaiserbacteria bacterium RIFCSPLOWO2_01_FULL_54_20</name>
    <dbReference type="NCBI Taxonomy" id="1798513"/>
    <lineage>
        <taxon>Bacteria</taxon>
        <taxon>Candidatus Kaiseribacteriota</taxon>
    </lineage>
</organism>
<keyword evidence="2" id="KW-0489">Methyltransferase</keyword>
<reference evidence="6 7" key="1">
    <citation type="journal article" date="2016" name="Nat. Commun.">
        <title>Thousands of microbial genomes shed light on interconnected biogeochemical processes in an aquifer system.</title>
        <authorList>
            <person name="Anantharaman K."/>
            <person name="Brown C.T."/>
            <person name="Hug L.A."/>
            <person name="Sharon I."/>
            <person name="Castelle C.J."/>
            <person name="Probst A.J."/>
            <person name="Thomas B.C."/>
            <person name="Singh A."/>
            <person name="Wilkins M.J."/>
            <person name="Karaoz U."/>
            <person name="Brodie E.L."/>
            <person name="Williams K.H."/>
            <person name="Hubbard S.S."/>
            <person name="Banfield J.F."/>
        </authorList>
    </citation>
    <scope>NUCLEOTIDE SEQUENCE [LARGE SCALE GENOMIC DNA]</scope>
</reference>
<dbReference type="PROSITE" id="PS00092">
    <property type="entry name" value="N6_MTASE"/>
    <property type="match status" value="1"/>
</dbReference>
<dbReference type="STRING" id="1798513.A3A40_00340"/>
<comment type="caution">
    <text evidence="6">The sequence shown here is derived from an EMBL/GenBank/DDBJ whole genome shotgun (WGS) entry which is preliminary data.</text>
</comment>
<dbReference type="GO" id="GO:0032259">
    <property type="term" value="P:methylation"/>
    <property type="evidence" value="ECO:0007669"/>
    <property type="project" value="UniProtKB-KW"/>
</dbReference>
<keyword evidence="3" id="KW-0808">Transferase</keyword>
<dbReference type="GO" id="GO:0008170">
    <property type="term" value="F:N-methyltransferase activity"/>
    <property type="evidence" value="ECO:0007669"/>
    <property type="project" value="InterPro"/>
</dbReference>
<evidence type="ECO:0000313" key="7">
    <source>
        <dbReference type="Proteomes" id="UP000178427"/>
    </source>
</evidence>
<dbReference type="EMBL" id="MFMA01000003">
    <property type="protein sequence ID" value="OGG74167.1"/>
    <property type="molecule type" value="Genomic_DNA"/>
</dbReference>
<dbReference type="InterPro" id="IPR002941">
    <property type="entry name" value="DNA_methylase_N4/N6"/>
</dbReference>
<dbReference type="InterPro" id="IPR029063">
    <property type="entry name" value="SAM-dependent_MTases_sf"/>
</dbReference>
<dbReference type="SUPFAM" id="SSF53335">
    <property type="entry name" value="S-adenosyl-L-methionine-dependent methyltransferases"/>
    <property type="match status" value="1"/>
</dbReference>
<evidence type="ECO:0000256" key="2">
    <source>
        <dbReference type="ARBA" id="ARBA00022603"/>
    </source>
</evidence>
<dbReference type="Proteomes" id="UP000178427">
    <property type="component" value="Unassembled WGS sequence"/>
</dbReference>
<dbReference type="GO" id="GO:0003677">
    <property type="term" value="F:DNA binding"/>
    <property type="evidence" value="ECO:0007669"/>
    <property type="project" value="InterPro"/>
</dbReference>
<dbReference type="Pfam" id="PF01555">
    <property type="entry name" value="N6_N4_Mtase"/>
    <property type="match status" value="1"/>
</dbReference>
<dbReference type="PRINTS" id="PR00506">
    <property type="entry name" value="D21N6MTFRASE"/>
</dbReference>
<keyword evidence="4" id="KW-0949">S-adenosyl-L-methionine</keyword>
<evidence type="ECO:0000256" key="3">
    <source>
        <dbReference type="ARBA" id="ARBA00022679"/>
    </source>
</evidence>
<dbReference type="AlphaFoldDB" id="A0A1F6EKJ9"/>
<gene>
    <name evidence="6" type="ORF">A3A40_00340</name>
</gene>
<sequence length="559" mass="62993">MASLNFKGKSAVWNHHLSVPYHTLENDQKRSLKGENADRNLIIEGDNLLALKSLLPQYQGKVKCIYIDPPYNTGKEEWVYSDNVSSPTIKEWIGEVVGPEGEDLTRHDKWLCMMTPRLKLLRELLANDGVIFVSIDDNEAADLRLLMDSIFGIECFAAALIWNKGHSQQQGVFKNYHEYVLVYGKKPLEAFEGGEGEIVAGALKKISTKNPAKEFTFPAGVRFDAADGTIIDADFGDGEKVHVISGRLVAKSGVTTEEVTLKAGWTQADQMKDWFYGDKDNVVDTRGQKVLEFFFSSTGKLKSRKERRRITPSTILPSFGVGSEHTAELAALFEMSESPFGNPKPVNMLKEMISWVTSDDDIVLDSFAGSGTTAQAVLELNADEDESNRRFILVQLQEETKKDTAAYKAGYRYVHEITRERVKRVIEKSKSGKGFEYFTLGPAIDAETLLSGTLPTYREFAKYVYYLATGKNHPAESKIKETDFFVGEADRESIYLVYEKDMEKLKKLAVTLDWAQKTHKKDSGKKIVYAPACFLDDEALEQYNIQFVSVPYNLFERTE</sequence>
<evidence type="ECO:0000259" key="5">
    <source>
        <dbReference type="Pfam" id="PF01555"/>
    </source>
</evidence>
<evidence type="ECO:0000256" key="1">
    <source>
        <dbReference type="ARBA" id="ARBA00006594"/>
    </source>
</evidence>
<comment type="similarity">
    <text evidence="1">Belongs to the N(4)/N(6)-methyltransferase family.</text>
</comment>
<evidence type="ECO:0000256" key="4">
    <source>
        <dbReference type="ARBA" id="ARBA00022691"/>
    </source>
</evidence>
<evidence type="ECO:0000313" key="6">
    <source>
        <dbReference type="EMBL" id="OGG74167.1"/>
    </source>
</evidence>
<dbReference type="InterPro" id="IPR002295">
    <property type="entry name" value="N4/N6-MTase_EcoPI_Mod-like"/>
</dbReference>
<proteinExistence type="inferred from homology"/>
<feature type="domain" description="DNA methylase N-4/N-6" evidence="5">
    <location>
        <begin position="62"/>
        <end position="402"/>
    </location>
</feature>
<name>A0A1F6EKJ9_9BACT</name>
<dbReference type="PIRSF" id="PIRSF015855">
    <property type="entry name" value="TypeIII_Mtase_mKpnI"/>
    <property type="match status" value="1"/>
</dbReference>
<dbReference type="InterPro" id="IPR002052">
    <property type="entry name" value="DNA_methylase_N6_adenine_CS"/>
</dbReference>
<accession>A0A1F6EKJ9</accession>